<organism evidence="1 2">
    <name type="scientific">Anaerotignum faecicola</name>
    <dbReference type="NCBI Taxonomy" id="2358141"/>
    <lineage>
        <taxon>Bacteria</taxon>
        <taxon>Bacillati</taxon>
        <taxon>Bacillota</taxon>
        <taxon>Clostridia</taxon>
        <taxon>Lachnospirales</taxon>
        <taxon>Anaerotignaceae</taxon>
        <taxon>Anaerotignum</taxon>
    </lineage>
</organism>
<comment type="caution">
    <text evidence="1">The sequence shown here is derived from an EMBL/GenBank/DDBJ whole genome shotgun (WGS) entry which is preliminary data.</text>
</comment>
<dbReference type="AlphaFoldDB" id="A0A401LC88"/>
<evidence type="ECO:0000313" key="2">
    <source>
        <dbReference type="Proteomes" id="UP000287361"/>
    </source>
</evidence>
<proteinExistence type="predicted"/>
<gene>
    <name evidence="1" type="ORF">KGMB03357_07530</name>
</gene>
<protein>
    <submittedName>
        <fullName evidence="1">Uncharacterized protein</fullName>
    </submittedName>
</protein>
<dbReference type="EMBL" id="BHVZ01000001">
    <property type="protein sequence ID" value="GCB29092.1"/>
    <property type="molecule type" value="Genomic_DNA"/>
</dbReference>
<dbReference type="GeneID" id="86193752"/>
<reference evidence="1 2" key="1">
    <citation type="submission" date="2018-10" db="EMBL/GenBank/DDBJ databases">
        <title>Draft Genome Sequence of Anaerotignum sp. KCTC 15736.</title>
        <authorList>
            <person name="Choi S.H."/>
            <person name="Kim J.S."/>
            <person name="Kang S.W."/>
            <person name="Lee J.S."/>
            <person name="Park S.H."/>
        </authorList>
    </citation>
    <scope>NUCLEOTIDE SEQUENCE [LARGE SCALE GENOMIC DNA]</scope>
    <source>
        <strain evidence="1 2">KCTC 15736</strain>
    </source>
</reference>
<name>A0A401LC88_9FIRM</name>
<dbReference type="Proteomes" id="UP000287361">
    <property type="component" value="Unassembled WGS sequence"/>
</dbReference>
<dbReference type="RefSeq" id="WP_016406753.1">
    <property type="nucleotide sequence ID" value="NZ_DAVZTY010000014.1"/>
</dbReference>
<keyword evidence="2" id="KW-1185">Reference proteome</keyword>
<evidence type="ECO:0000313" key="1">
    <source>
        <dbReference type="EMBL" id="GCB29092.1"/>
    </source>
</evidence>
<dbReference type="OrthoDB" id="9883122at2"/>
<sequence length="59" mass="7131">MDWLRKWDTLPQEVRQLILHNGADMERFYTLSTEERQEVLNRIRMANTPDELDATAKRK</sequence>
<accession>A0A401LC88</accession>